<dbReference type="Proteomes" id="UP000006447">
    <property type="component" value="Unassembled WGS sequence"/>
</dbReference>
<proteinExistence type="predicted"/>
<feature type="compositionally biased region" description="Basic and acidic residues" evidence="1">
    <location>
        <begin position="48"/>
        <end position="62"/>
    </location>
</feature>
<feature type="region of interest" description="Disordered" evidence="1">
    <location>
        <begin position="40"/>
        <end position="62"/>
    </location>
</feature>
<dbReference type="EMBL" id="AJJH01000101">
    <property type="protein sequence ID" value="EID78678.1"/>
    <property type="molecule type" value="Genomic_DNA"/>
</dbReference>
<reference evidence="2 3" key="1">
    <citation type="journal article" date="2012" name="J. Bacteriol.">
        <title>Draft genome sequence of the nitrophenol-degrading actinomycete Rhodococcus imtechensis RKJ300.</title>
        <authorList>
            <person name="Vikram S."/>
            <person name="Kumar S."/>
            <person name="Subramanian S."/>
            <person name="Raghava G.P."/>
        </authorList>
    </citation>
    <scope>NUCLEOTIDE SEQUENCE [LARGE SCALE GENOMIC DNA]</scope>
    <source>
        <strain evidence="2 3">RKJ300</strain>
    </source>
</reference>
<sequence>MGETFVGQGDHFVVTCLVEELFHLLLTNREPAESELHPLHCQRKQHQQHWEEDHSETLHTGK</sequence>
<evidence type="ECO:0000313" key="2">
    <source>
        <dbReference type="EMBL" id="EID78678.1"/>
    </source>
</evidence>
<name>I0WQL2_RHOOP</name>
<evidence type="ECO:0000313" key="3">
    <source>
        <dbReference type="Proteomes" id="UP000006447"/>
    </source>
</evidence>
<gene>
    <name evidence="2" type="ORF">W59_18989</name>
</gene>
<comment type="caution">
    <text evidence="2">The sequence shown here is derived from an EMBL/GenBank/DDBJ whole genome shotgun (WGS) entry which is preliminary data.</text>
</comment>
<dbReference type="AlphaFoldDB" id="I0WQL2"/>
<evidence type="ECO:0000256" key="1">
    <source>
        <dbReference type="SAM" id="MobiDB-lite"/>
    </source>
</evidence>
<organism evidence="2 3">
    <name type="scientific">Rhodococcus opacus RKJ300 = JCM 13270</name>
    <dbReference type="NCBI Taxonomy" id="1165867"/>
    <lineage>
        <taxon>Bacteria</taxon>
        <taxon>Bacillati</taxon>
        <taxon>Actinomycetota</taxon>
        <taxon>Actinomycetes</taxon>
        <taxon>Mycobacteriales</taxon>
        <taxon>Nocardiaceae</taxon>
        <taxon>Rhodococcus</taxon>
    </lineage>
</organism>
<accession>I0WQL2</accession>
<protein>
    <submittedName>
        <fullName evidence="2">Uncharacterized protein</fullName>
    </submittedName>
</protein>